<reference evidence="2" key="2">
    <citation type="submission" date="2020-09" db="EMBL/GenBank/DDBJ databases">
        <authorList>
            <person name="Sun Q."/>
            <person name="Zhou Y."/>
        </authorList>
    </citation>
    <scope>NUCLEOTIDE SEQUENCE</scope>
    <source>
        <strain evidence="2">CGMCC 4.7368</strain>
    </source>
</reference>
<accession>A0A918DEW6</accession>
<evidence type="ECO:0000256" key="1">
    <source>
        <dbReference type="SAM" id="MobiDB-lite"/>
    </source>
</evidence>
<proteinExistence type="predicted"/>
<comment type="caution">
    <text evidence="2">The sequence shown here is derived from an EMBL/GenBank/DDBJ whole genome shotgun (WGS) entry which is preliminary data.</text>
</comment>
<gene>
    <name evidence="2" type="ORF">GCM10012289_07350</name>
</gene>
<evidence type="ECO:0000313" key="2">
    <source>
        <dbReference type="EMBL" id="GGO62513.1"/>
    </source>
</evidence>
<reference evidence="2" key="1">
    <citation type="journal article" date="2014" name="Int. J. Syst. Evol. Microbiol.">
        <title>Complete genome sequence of Corynebacterium casei LMG S-19264T (=DSM 44701T), isolated from a smear-ripened cheese.</title>
        <authorList>
            <consortium name="US DOE Joint Genome Institute (JGI-PGF)"/>
            <person name="Walter F."/>
            <person name="Albersmeier A."/>
            <person name="Kalinowski J."/>
            <person name="Ruckert C."/>
        </authorList>
    </citation>
    <scope>NUCLEOTIDE SEQUENCE</scope>
    <source>
        <strain evidence="2">CGMCC 4.7368</strain>
    </source>
</reference>
<keyword evidence="3" id="KW-1185">Reference proteome</keyword>
<dbReference type="EMBL" id="BMNH01000001">
    <property type="protein sequence ID" value="GGO62513.1"/>
    <property type="molecule type" value="Genomic_DNA"/>
</dbReference>
<name>A0A918DEW6_9ACTN</name>
<organism evidence="2 3">
    <name type="scientific">Nonomuraea cavernae</name>
    <dbReference type="NCBI Taxonomy" id="2045107"/>
    <lineage>
        <taxon>Bacteria</taxon>
        <taxon>Bacillati</taxon>
        <taxon>Actinomycetota</taxon>
        <taxon>Actinomycetes</taxon>
        <taxon>Streptosporangiales</taxon>
        <taxon>Streptosporangiaceae</taxon>
        <taxon>Nonomuraea</taxon>
    </lineage>
</organism>
<dbReference type="Proteomes" id="UP000646523">
    <property type="component" value="Unassembled WGS sequence"/>
</dbReference>
<dbReference type="AlphaFoldDB" id="A0A918DEW6"/>
<protein>
    <submittedName>
        <fullName evidence="2">Uncharacterized protein</fullName>
    </submittedName>
</protein>
<feature type="region of interest" description="Disordered" evidence="1">
    <location>
        <begin position="119"/>
        <end position="139"/>
    </location>
</feature>
<sequence length="139" mass="14754">MDVFATRSPHFRHPAFSFVRAFGNALIALCLLTCALFTHGGACAALIISETGHAQHAAEPPRADGLRGDACSHGQLPSGHRHGAEPDVATAMTPVPDMPGTLDSLTAHSAVAVRLNVRPPHQHSHRPPTIPPDSRVMRI</sequence>
<evidence type="ECO:0000313" key="3">
    <source>
        <dbReference type="Proteomes" id="UP000646523"/>
    </source>
</evidence>